<dbReference type="GO" id="GO:0009277">
    <property type="term" value="C:fungal-type cell wall"/>
    <property type="evidence" value="ECO:0007669"/>
    <property type="project" value="TreeGrafter"/>
</dbReference>
<dbReference type="AlphaFoldDB" id="A0A6A4GM80"/>
<proteinExistence type="predicted"/>
<dbReference type="Gene3D" id="3.40.50.2000">
    <property type="entry name" value="Glycogen Phosphorylase B"/>
    <property type="match status" value="1"/>
</dbReference>
<keyword evidence="4" id="KW-1185">Reference proteome</keyword>
<keyword evidence="1" id="KW-0812">Transmembrane</keyword>
<accession>A0A6A4GM80</accession>
<evidence type="ECO:0000313" key="3">
    <source>
        <dbReference type="EMBL" id="KAE9386576.1"/>
    </source>
</evidence>
<dbReference type="GO" id="GO:0070600">
    <property type="term" value="P:fungal-type cell wall (1-&gt;3)-alpha-glucan biosynthetic process"/>
    <property type="evidence" value="ECO:0007669"/>
    <property type="project" value="TreeGrafter"/>
</dbReference>
<dbReference type="SUPFAM" id="SSF53756">
    <property type="entry name" value="UDP-Glycosyltransferase/glycogen phosphorylase"/>
    <property type="match status" value="1"/>
</dbReference>
<protein>
    <recommendedName>
        <fullName evidence="2">Cell wall alpha-1,3-glucan synthase Mok11-14/Ags1-like transmembrane domain-containing protein</fullName>
    </recommendedName>
</protein>
<name>A0A6A4GM80_9AGAR</name>
<dbReference type="PANTHER" id="PTHR47182">
    <property type="entry name" value="CELL WALL ALPHA-1,3-GLUCAN SYNTHASE AGS1-RELATED"/>
    <property type="match status" value="1"/>
</dbReference>
<organism evidence="3 4">
    <name type="scientific">Gymnopus androsaceus JB14</name>
    <dbReference type="NCBI Taxonomy" id="1447944"/>
    <lineage>
        <taxon>Eukaryota</taxon>
        <taxon>Fungi</taxon>
        <taxon>Dikarya</taxon>
        <taxon>Basidiomycota</taxon>
        <taxon>Agaricomycotina</taxon>
        <taxon>Agaricomycetes</taxon>
        <taxon>Agaricomycetidae</taxon>
        <taxon>Agaricales</taxon>
        <taxon>Marasmiineae</taxon>
        <taxon>Omphalotaceae</taxon>
        <taxon>Gymnopus</taxon>
    </lineage>
</organism>
<feature type="transmembrane region" description="Helical" evidence="1">
    <location>
        <begin position="485"/>
        <end position="502"/>
    </location>
</feature>
<feature type="transmembrane region" description="Helical" evidence="1">
    <location>
        <begin position="451"/>
        <end position="473"/>
    </location>
</feature>
<dbReference type="InterPro" id="IPR058654">
    <property type="entry name" value="Mok11-14/Ags1-like_TM"/>
</dbReference>
<dbReference type="PANTHER" id="PTHR47182:SF2">
    <property type="entry name" value="CELL WALL ALPHA-1,3-GLUCAN SYNTHASE AGS1"/>
    <property type="match status" value="1"/>
</dbReference>
<evidence type="ECO:0000313" key="4">
    <source>
        <dbReference type="Proteomes" id="UP000799118"/>
    </source>
</evidence>
<reference evidence="3" key="1">
    <citation type="journal article" date="2019" name="Environ. Microbiol.">
        <title>Fungal ecological strategies reflected in gene transcription - a case study of two litter decomposers.</title>
        <authorList>
            <person name="Barbi F."/>
            <person name="Kohler A."/>
            <person name="Barry K."/>
            <person name="Baskaran P."/>
            <person name="Daum C."/>
            <person name="Fauchery L."/>
            <person name="Ihrmark K."/>
            <person name="Kuo A."/>
            <person name="LaButti K."/>
            <person name="Lipzen A."/>
            <person name="Morin E."/>
            <person name="Grigoriev I.V."/>
            <person name="Henrissat B."/>
            <person name="Lindahl B."/>
            <person name="Martin F."/>
        </authorList>
    </citation>
    <scope>NUCLEOTIDE SEQUENCE</scope>
    <source>
        <strain evidence="3">JB14</strain>
    </source>
</reference>
<evidence type="ECO:0000259" key="2">
    <source>
        <dbReference type="Pfam" id="PF26127"/>
    </source>
</evidence>
<dbReference type="Proteomes" id="UP000799118">
    <property type="component" value="Unassembled WGS sequence"/>
</dbReference>
<keyword evidence="1" id="KW-0472">Membrane</keyword>
<dbReference type="InterPro" id="IPR058655">
    <property type="entry name" value="Mok11-14/Ags1-like"/>
</dbReference>
<gene>
    <name evidence="3" type="ORF">BT96DRAFT_1005961</name>
</gene>
<feature type="domain" description="Cell wall alpha-1,3-glucan synthase Mok11-14/Ags1-like transmembrane" evidence="2">
    <location>
        <begin position="443"/>
        <end position="532"/>
    </location>
</feature>
<keyword evidence="1" id="KW-1133">Transmembrane helix</keyword>
<feature type="transmembrane region" description="Helical" evidence="1">
    <location>
        <begin position="514"/>
        <end position="536"/>
    </location>
</feature>
<dbReference type="OrthoDB" id="3265093at2759"/>
<sequence>MLHAAASFISVHQKSVGVTGVSDKYGKRSWACYPALWTLKHVDSLPNPDPTEFAALDESPMDAKKVKVDHDPESDLFVFVGRWSKQKGVDLIADVMPLLLEKRPSIQLITVVPVIDLYGCFAVEKLARLIGADFALIPSRDEPFGLVAVEFGRKGALGWFPVEFSSTAHVLSQLTKTIKMALKSTEEERAILRARSAVQSINASRDAAGADAWRESDCDSVTGGLRPVAEADDWNPVNHDYPFHPGWDGSSLAVNNLASPVGSPLGSPSMNNSVEMFASDESTNALPRLLHPSDDGDAASTASYDDFLSRANPSSIADVADEHSNSPLNQAIASFTDSDGGVATDFVQKLQDLTAKNSEHELLIEKYLIKSEEAFFGKVSKDKLSSAASVRSHQRDSVWGTPDSSIYSRPSSPMGDTFTFPNADWETPQAQPTQIQMTRLQIFLSCKPGGWPLYTIIIVLGQTLCATSFQITLLSEHNWQSNTELYILGGIFLAASTVWYPLFHLAPSVYVLSAPWISFGVAFFLIGLPSVSTALCPTL</sequence>
<dbReference type="Pfam" id="PF26127">
    <property type="entry name" value="12TM_Mok13"/>
    <property type="match status" value="1"/>
</dbReference>
<evidence type="ECO:0000256" key="1">
    <source>
        <dbReference type="SAM" id="Phobius"/>
    </source>
</evidence>
<dbReference type="GO" id="GO:0047657">
    <property type="term" value="F:alpha-1,3-glucan synthase activity"/>
    <property type="evidence" value="ECO:0007669"/>
    <property type="project" value="TreeGrafter"/>
</dbReference>
<dbReference type="EMBL" id="ML769867">
    <property type="protein sequence ID" value="KAE9386576.1"/>
    <property type="molecule type" value="Genomic_DNA"/>
</dbReference>